<evidence type="ECO:0000256" key="3">
    <source>
        <dbReference type="ARBA" id="ARBA00023163"/>
    </source>
</evidence>
<dbReference type="RefSeq" id="WP_344415236.1">
    <property type="nucleotide sequence ID" value="NZ_BAAAQK010000005.1"/>
</dbReference>
<proteinExistence type="predicted"/>
<keyword evidence="1" id="KW-0805">Transcription regulation</keyword>
<keyword evidence="3" id="KW-0804">Transcription</keyword>
<dbReference type="SUPFAM" id="SSF47413">
    <property type="entry name" value="lambda repressor-like DNA-binding domains"/>
    <property type="match status" value="1"/>
</dbReference>
<dbReference type="PROSITE" id="PS50932">
    <property type="entry name" value="HTH_LACI_2"/>
    <property type="match status" value="1"/>
</dbReference>
<dbReference type="CDD" id="cd01392">
    <property type="entry name" value="HTH_LacI"/>
    <property type="match status" value="1"/>
</dbReference>
<dbReference type="GO" id="GO:0003677">
    <property type="term" value="F:DNA binding"/>
    <property type="evidence" value="ECO:0007669"/>
    <property type="project" value="UniProtKB-KW"/>
</dbReference>
<accession>A0ABN2MX58</accession>
<dbReference type="EMBL" id="BAAAQK010000005">
    <property type="protein sequence ID" value="GAA1842467.1"/>
    <property type="molecule type" value="Genomic_DNA"/>
</dbReference>
<dbReference type="SMART" id="SM00354">
    <property type="entry name" value="HTH_LACI"/>
    <property type="match status" value="1"/>
</dbReference>
<organism evidence="6 7">
    <name type="scientific">Pseudonocardia ailaonensis</name>
    <dbReference type="NCBI Taxonomy" id="367279"/>
    <lineage>
        <taxon>Bacteria</taxon>
        <taxon>Bacillati</taxon>
        <taxon>Actinomycetota</taxon>
        <taxon>Actinomycetes</taxon>
        <taxon>Pseudonocardiales</taxon>
        <taxon>Pseudonocardiaceae</taxon>
        <taxon>Pseudonocardia</taxon>
    </lineage>
</organism>
<dbReference type="CDD" id="cd06267">
    <property type="entry name" value="PBP1_LacI_sugar_binding-like"/>
    <property type="match status" value="1"/>
</dbReference>
<dbReference type="Proteomes" id="UP001500449">
    <property type="component" value="Unassembled WGS sequence"/>
</dbReference>
<evidence type="ECO:0000256" key="4">
    <source>
        <dbReference type="SAM" id="MobiDB-lite"/>
    </source>
</evidence>
<evidence type="ECO:0000313" key="6">
    <source>
        <dbReference type="EMBL" id="GAA1842467.1"/>
    </source>
</evidence>
<dbReference type="InterPro" id="IPR000843">
    <property type="entry name" value="HTH_LacI"/>
</dbReference>
<sequence length="345" mass="36485">MSGRTRRASVGVVDLARELGVSTATVSRALNGSPAVRPEVAERIRKHADERGYVPNRLARALSATTSRAFVGFVIPYVDTPAYSAVAAECARLLSADGTQMILTITENDPERELQALRELTASRIAGLVISPSTHVLDDTRRLLERQPVVELHRASGIAAPGVFSDDERAMTESVRHLAGLGHTRIGYVGTPEALSNGAIRLRGVRHGMADAGLDPDTLAMRLVEPTRELGRSATEDLLARSDVTAVLVGGGSLSVGVAEAVRASGRRVPAELSLVVYGDPAWFSLADPPPTLIRVEYAELARCAARLLLEALDAHHSGMPGPEPGPHLVVPRLVPAGSTGPAPD</sequence>
<keyword evidence="7" id="KW-1185">Reference proteome</keyword>
<feature type="region of interest" description="Disordered" evidence="4">
    <location>
        <begin position="319"/>
        <end position="345"/>
    </location>
</feature>
<dbReference type="Pfam" id="PF00356">
    <property type="entry name" value="LacI"/>
    <property type="match status" value="1"/>
</dbReference>
<dbReference type="SUPFAM" id="SSF53822">
    <property type="entry name" value="Periplasmic binding protein-like I"/>
    <property type="match status" value="1"/>
</dbReference>
<dbReference type="InterPro" id="IPR028082">
    <property type="entry name" value="Peripla_BP_I"/>
</dbReference>
<comment type="caution">
    <text evidence="6">The sequence shown here is derived from an EMBL/GenBank/DDBJ whole genome shotgun (WGS) entry which is preliminary data.</text>
</comment>
<keyword evidence="2 6" id="KW-0238">DNA-binding</keyword>
<evidence type="ECO:0000256" key="1">
    <source>
        <dbReference type="ARBA" id="ARBA00023015"/>
    </source>
</evidence>
<dbReference type="InterPro" id="IPR010982">
    <property type="entry name" value="Lambda_DNA-bd_dom_sf"/>
</dbReference>
<name>A0ABN2MX58_9PSEU</name>
<dbReference type="Pfam" id="PF13377">
    <property type="entry name" value="Peripla_BP_3"/>
    <property type="match status" value="1"/>
</dbReference>
<feature type="domain" description="HTH lacI-type" evidence="5">
    <location>
        <begin position="10"/>
        <end position="64"/>
    </location>
</feature>
<dbReference type="InterPro" id="IPR046335">
    <property type="entry name" value="LacI/GalR-like_sensor"/>
</dbReference>
<evidence type="ECO:0000256" key="2">
    <source>
        <dbReference type="ARBA" id="ARBA00023125"/>
    </source>
</evidence>
<dbReference type="PANTHER" id="PTHR30146:SF109">
    <property type="entry name" value="HTH-TYPE TRANSCRIPTIONAL REGULATOR GALS"/>
    <property type="match status" value="1"/>
</dbReference>
<gene>
    <name evidence="6" type="ORF">GCM10009836_22320</name>
</gene>
<evidence type="ECO:0000259" key="5">
    <source>
        <dbReference type="PROSITE" id="PS50932"/>
    </source>
</evidence>
<dbReference type="Gene3D" id="3.40.50.2300">
    <property type="match status" value="2"/>
</dbReference>
<evidence type="ECO:0000313" key="7">
    <source>
        <dbReference type="Proteomes" id="UP001500449"/>
    </source>
</evidence>
<dbReference type="Gene3D" id="1.10.260.40">
    <property type="entry name" value="lambda repressor-like DNA-binding domains"/>
    <property type="match status" value="1"/>
</dbReference>
<reference evidence="6 7" key="1">
    <citation type="journal article" date="2019" name="Int. J. Syst. Evol. Microbiol.">
        <title>The Global Catalogue of Microorganisms (GCM) 10K type strain sequencing project: providing services to taxonomists for standard genome sequencing and annotation.</title>
        <authorList>
            <consortium name="The Broad Institute Genomics Platform"/>
            <consortium name="The Broad Institute Genome Sequencing Center for Infectious Disease"/>
            <person name="Wu L."/>
            <person name="Ma J."/>
        </authorList>
    </citation>
    <scope>NUCLEOTIDE SEQUENCE [LARGE SCALE GENOMIC DNA]</scope>
    <source>
        <strain evidence="6 7">JCM 16009</strain>
    </source>
</reference>
<protein>
    <submittedName>
        <fullName evidence="6">LacI family DNA-binding transcriptional regulator</fullName>
    </submittedName>
</protein>
<dbReference type="PANTHER" id="PTHR30146">
    <property type="entry name" value="LACI-RELATED TRANSCRIPTIONAL REPRESSOR"/>
    <property type="match status" value="1"/>
</dbReference>